<dbReference type="GO" id="GO:0003681">
    <property type="term" value="F:bent DNA binding"/>
    <property type="evidence" value="ECO:0007669"/>
    <property type="project" value="TreeGrafter"/>
</dbReference>
<dbReference type="GO" id="GO:0001006">
    <property type="term" value="F:RNA polymerase III type 3 promoter sequence-specific DNA binding"/>
    <property type="evidence" value="ECO:0007669"/>
    <property type="project" value="TreeGrafter"/>
</dbReference>
<evidence type="ECO:0000313" key="2">
    <source>
        <dbReference type="WBParaSite" id="jg22587"/>
    </source>
</evidence>
<dbReference type="Pfam" id="PF12251">
    <property type="entry name" value="SNAPC3"/>
    <property type="match status" value="1"/>
</dbReference>
<keyword evidence="1" id="KW-1185">Reference proteome</keyword>
<dbReference type="GO" id="GO:0019185">
    <property type="term" value="C:snRNA-activating protein complex"/>
    <property type="evidence" value="ECO:0007669"/>
    <property type="project" value="TreeGrafter"/>
</dbReference>
<dbReference type="AlphaFoldDB" id="A0A915DQJ2"/>
<accession>A0A915DQJ2</accession>
<dbReference type="InterPro" id="IPR022042">
    <property type="entry name" value="snRNA-activating_su3"/>
</dbReference>
<dbReference type="GO" id="GO:0042795">
    <property type="term" value="P:snRNA transcription by RNA polymerase II"/>
    <property type="evidence" value="ECO:0007669"/>
    <property type="project" value="TreeGrafter"/>
</dbReference>
<dbReference type="PANTHER" id="PTHR13421:SF22">
    <property type="entry name" value="SNRNA-ACTIVATING PROTEIN COMPLEX SUBUNIT 3"/>
    <property type="match status" value="1"/>
</dbReference>
<sequence length="408" mass="47222">MWSSLVETPAVEKPDLITGSSLRLKKMSMDRVFKSDEKQYISPPISLASFLETAASAEDKLRDLFSPQGADTRQNFAEFMEACGYDDQTSSRVVQNVDDSFKVLFDANPMQNFEITFPPKNSRLKTHKILHQIREDFPTTTNKNQLVLRGKYFKYREQELRRRFTGSNEIAARDIVITVHLLAPMNRPPESFENTSIRNRCEVKLVVRGDTPLSKLKNKIFCASDLWCNRKDDETMHDRETYFSSLYPSNFIFVHDTFYVDKGPNTVDITEPIRQFMDRKPGEFGSYKVEDIASARVIDLSLRLGQPYVYQHQGKCEHLLIFSDLRLLNAGDEQRDSEYPIRVYDNVHQVLCCTCNNTVAVFVVTESDRMPMCPAYMCYSCFRSFHYDGDTRIGNFTAYHYIDRAGME</sequence>
<dbReference type="GO" id="GO:0000978">
    <property type="term" value="F:RNA polymerase II cis-regulatory region sequence-specific DNA binding"/>
    <property type="evidence" value="ECO:0007669"/>
    <property type="project" value="TreeGrafter"/>
</dbReference>
<dbReference type="WBParaSite" id="jg22587">
    <property type="protein sequence ID" value="jg22587"/>
    <property type="gene ID" value="jg22587"/>
</dbReference>
<organism evidence="1 2">
    <name type="scientific">Ditylenchus dipsaci</name>
    <dbReference type="NCBI Taxonomy" id="166011"/>
    <lineage>
        <taxon>Eukaryota</taxon>
        <taxon>Metazoa</taxon>
        <taxon>Ecdysozoa</taxon>
        <taxon>Nematoda</taxon>
        <taxon>Chromadorea</taxon>
        <taxon>Rhabditida</taxon>
        <taxon>Tylenchina</taxon>
        <taxon>Tylenchomorpha</taxon>
        <taxon>Sphaerularioidea</taxon>
        <taxon>Anguinidae</taxon>
        <taxon>Anguininae</taxon>
        <taxon>Ditylenchus</taxon>
    </lineage>
</organism>
<dbReference type="Proteomes" id="UP000887574">
    <property type="component" value="Unplaced"/>
</dbReference>
<dbReference type="GO" id="GO:0042796">
    <property type="term" value="P:snRNA transcription by RNA polymerase III"/>
    <property type="evidence" value="ECO:0007669"/>
    <property type="project" value="TreeGrafter"/>
</dbReference>
<dbReference type="PANTHER" id="PTHR13421">
    <property type="entry name" value="SNRNA-ACTIVATING PROTEIN COMPLEX SUBUNIT 3"/>
    <property type="match status" value="1"/>
</dbReference>
<proteinExistence type="predicted"/>
<evidence type="ECO:0000313" key="1">
    <source>
        <dbReference type="Proteomes" id="UP000887574"/>
    </source>
</evidence>
<dbReference type="GO" id="GO:0001046">
    <property type="term" value="F:core promoter sequence-specific DNA binding"/>
    <property type="evidence" value="ECO:0007669"/>
    <property type="project" value="TreeGrafter"/>
</dbReference>
<protein>
    <submittedName>
        <fullName evidence="2">snRNA-activating protein complex subunit 3</fullName>
    </submittedName>
</protein>
<name>A0A915DQJ2_9BILA</name>
<reference evidence="2" key="1">
    <citation type="submission" date="2022-11" db="UniProtKB">
        <authorList>
            <consortium name="WormBaseParasite"/>
        </authorList>
    </citation>
    <scope>IDENTIFICATION</scope>
</reference>